<dbReference type="EMBL" id="UINC01001567">
    <property type="protein sequence ID" value="SUZ83810.1"/>
    <property type="molecule type" value="Genomic_DNA"/>
</dbReference>
<dbReference type="InterPro" id="IPR020618">
    <property type="entry name" value="Adenyl_kinase_AK6"/>
</dbReference>
<keyword evidence="3" id="KW-0808">Transferase</keyword>
<dbReference type="SUPFAM" id="SSF52540">
    <property type="entry name" value="P-loop containing nucleoside triphosphate hydrolases"/>
    <property type="match status" value="1"/>
</dbReference>
<keyword evidence="2" id="KW-0698">rRNA processing</keyword>
<evidence type="ECO:0000256" key="5">
    <source>
        <dbReference type="ARBA" id="ARBA00022777"/>
    </source>
</evidence>
<dbReference type="PANTHER" id="PTHR12595">
    <property type="entry name" value="POS9-ACTIVATING FACTOR FAP7-RELATED"/>
    <property type="match status" value="1"/>
</dbReference>
<evidence type="ECO:0000256" key="2">
    <source>
        <dbReference type="ARBA" id="ARBA00022552"/>
    </source>
</evidence>
<dbReference type="AlphaFoldDB" id="A0A381QXB5"/>
<dbReference type="GO" id="GO:0004017">
    <property type="term" value="F:AMP kinase activity"/>
    <property type="evidence" value="ECO:0007669"/>
    <property type="project" value="InterPro"/>
</dbReference>
<protein>
    <recommendedName>
        <fullName evidence="8">Adenylate kinase</fullName>
    </recommendedName>
</protein>
<dbReference type="Pfam" id="PF13238">
    <property type="entry name" value="AAA_18"/>
    <property type="match status" value="1"/>
</dbReference>
<name>A0A381QXB5_9ZZZZ</name>
<evidence type="ECO:0000256" key="4">
    <source>
        <dbReference type="ARBA" id="ARBA00022741"/>
    </source>
</evidence>
<keyword evidence="5" id="KW-0418">Kinase</keyword>
<evidence type="ECO:0008006" key="8">
    <source>
        <dbReference type="Google" id="ProtNLM"/>
    </source>
</evidence>
<keyword evidence="4" id="KW-0547">Nucleotide-binding</keyword>
<accession>A0A381QXB5</accession>
<organism evidence="7">
    <name type="scientific">marine metagenome</name>
    <dbReference type="NCBI Taxonomy" id="408172"/>
    <lineage>
        <taxon>unclassified sequences</taxon>
        <taxon>metagenomes</taxon>
        <taxon>ecological metagenomes</taxon>
    </lineage>
</organism>
<dbReference type="GO" id="GO:0006364">
    <property type="term" value="P:rRNA processing"/>
    <property type="evidence" value="ECO:0007669"/>
    <property type="project" value="UniProtKB-KW"/>
</dbReference>
<gene>
    <name evidence="7" type="ORF">METZ01_LOCUS36664</name>
</gene>
<dbReference type="PANTHER" id="PTHR12595:SF0">
    <property type="entry name" value="ADENYLATE KINASE ISOENZYME 6"/>
    <property type="match status" value="1"/>
</dbReference>
<dbReference type="Gene3D" id="3.40.50.300">
    <property type="entry name" value="P-loop containing nucleotide triphosphate hydrolases"/>
    <property type="match status" value="1"/>
</dbReference>
<evidence type="ECO:0000313" key="7">
    <source>
        <dbReference type="EMBL" id="SUZ83810.1"/>
    </source>
</evidence>
<proteinExistence type="predicted"/>
<reference evidence="7" key="1">
    <citation type="submission" date="2018-05" db="EMBL/GenBank/DDBJ databases">
        <authorList>
            <person name="Lanie J.A."/>
            <person name="Ng W.-L."/>
            <person name="Kazmierczak K.M."/>
            <person name="Andrzejewski T.M."/>
            <person name="Davidsen T.M."/>
            <person name="Wayne K.J."/>
            <person name="Tettelin H."/>
            <person name="Glass J.I."/>
            <person name="Rusch D."/>
            <person name="Podicherti R."/>
            <person name="Tsui H.-C.T."/>
            <person name="Winkler M.E."/>
        </authorList>
    </citation>
    <scope>NUCLEOTIDE SEQUENCE</scope>
</reference>
<evidence type="ECO:0000256" key="6">
    <source>
        <dbReference type="ARBA" id="ARBA00022840"/>
    </source>
</evidence>
<keyword evidence="6" id="KW-0067">ATP-binding</keyword>
<keyword evidence="1" id="KW-0690">Ribosome biogenesis</keyword>
<evidence type="ECO:0000256" key="3">
    <source>
        <dbReference type="ARBA" id="ARBA00022679"/>
    </source>
</evidence>
<sequence length="198" mass="21183">MLRLPRGAFMTSRGGGGLVEGASRLALTGTPGTGKTTVAELLADAGLAVESVEQLAERHGCIGDVDPLDGARPVDLWALSASLEEEWRTPPDTNTVIDGHLSHNLPVNAVVVLRCSPDVLESRLNTRGYTEEKTSENCDWELLGGAWNESRGDVPWIEFDTSLDSAERIVAALGNWMADGFKTTSHGSVIDWVAVQEG</sequence>
<evidence type="ECO:0000256" key="1">
    <source>
        <dbReference type="ARBA" id="ARBA00022517"/>
    </source>
</evidence>
<dbReference type="GO" id="GO:0005524">
    <property type="term" value="F:ATP binding"/>
    <property type="evidence" value="ECO:0007669"/>
    <property type="project" value="UniProtKB-KW"/>
</dbReference>
<dbReference type="GO" id="GO:0016887">
    <property type="term" value="F:ATP hydrolysis activity"/>
    <property type="evidence" value="ECO:0007669"/>
    <property type="project" value="InterPro"/>
</dbReference>
<dbReference type="InterPro" id="IPR027417">
    <property type="entry name" value="P-loop_NTPase"/>
</dbReference>